<accession>A0A9Q0GM38</accession>
<evidence type="ECO:0000313" key="3">
    <source>
        <dbReference type="Proteomes" id="UP001141806"/>
    </source>
</evidence>
<keyword evidence="1" id="KW-0472">Membrane</keyword>
<dbReference type="PANTHER" id="PTHR36073:SF1">
    <property type="entry name" value="OS01G0962100 PROTEIN"/>
    <property type="match status" value="1"/>
</dbReference>
<dbReference type="EMBL" id="JAMYWD010000262">
    <property type="protein sequence ID" value="KAJ4949829.1"/>
    <property type="molecule type" value="Genomic_DNA"/>
</dbReference>
<gene>
    <name evidence="2" type="ORF">NE237_000045</name>
</gene>
<protein>
    <submittedName>
        <fullName evidence="2">Uncharacterized protein</fullName>
    </submittedName>
</protein>
<evidence type="ECO:0000313" key="2">
    <source>
        <dbReference type="EMBL" id="KAJ4949829.1"/>
    </source>
</evidence>
<reference evidence="2" key="1">
    <citation type="journal article" date="2023" name="Plant J.">
        <title>The genome of the king protea, Protea cynaroides.</title>
        <authorList>
            <person name="Chang J."/>
            <person name="Duong T.A."/>
            <person name="Schoeman C."/>
            <person name="Ma X."/>
            <person name="Roodt D."/>
            <person name="Barker N."/>
            <person name="Li Z."/>
            <person name="Van de Peer Y."/>
            <person name="Mizrachi E."/>
        </authorList>
    </citation>
    <scope>NUCLEOTIDE SEQUENCE</scope>
    <source>
        <tissue evidence="2">Young leaves</tissue>
    </source>
</reference>
<feature type="transmembrane region" description="Helical" evidence="1">
    <location>
        <begin position="35"/>
        <end position="55"/>
    </location>
</feature>
<keyword evidence="1" id="KW-0812">Transmembrane</keyword>
<keyword evidence="3" id="KW-1185">Reference proteome</keyword>
<dbReference type="Proteomes" id="UP001141806">
    <property type="component" value="Unassembled WGS sequence"/>
</dbReference>
<proteinExistence type="predicted"/>
<evidence type="ECO:0000256" key="1">
    <source>
        <dbReference type="SAM" id="Phobius"/>
    </source>
</evidence>
<keyword evidence="1" id="KW-1133">Transmembrane helix</keyword>
<name>A0A9Q0GM38_9MAGN</name>
<dbReference type="OrthoDB" id="1937632at2759"/>
<organism evidence="2 3">
    <name type="scientific">Protea cynaroides</name>
    <dbReference type="NCBI Taxonomy" id="273540"/>
    <lineage>
        <taxon>Eukaryota</taxon>
        <taxon>Viridiplantae</taxon>
        <taxon>Streptophyta</taxon>
        <taxon>Embryophyta</taxon>
        <taxon>Tracheophyta</taxon>
        <taxon>Spermatophyta</taxon>
        <taxon>Magnoliopsida</taxon>
        <taxon>Proteales</taxon>
        <taxon>Proteaceae</taxon>
        <taxon>Protea</taxon>
    </lineage>
</organism>
<sequence length="100" mass="11405">MAERGLCLELMRSMFLLATMPFSLSKSICLFCMRIVFLAAYTWILLVKAIIIFQVDVCYKALIWTLGVVSLPLRILNALQRERLVSLTAHFPTMFLGSCK</sequence>
<comment type="caution">
    <text evidence="2">The sequence shown here is derived from an EMBL/GenBank/DDBJ whole genome shotgun (WGS) entry which is preliminary data.</text>
</comment>
<dbReference type="AlphaFoldDB" id="A0A9Q0GM38"/>
<dbReference type="PANTHER" id="PTHR36073">
    <property type="match status" value="1"/>
</dbReference>